<dbReference type="Proteomes" id="UP001206595">
    <property type="component" value="Unassembled WGS sequence"/>
</dbReference>
<feature type="transmembrane region" description="Helical" evidence="1">
    <location>
        <begin position="45"/>
        <end position="66"/>
    </location>
</feature>
<dbReference type="RefSeq" id="XP_051446311.1">
    <property type="nucleotide sequence ID" value="XM_051587589.1"/>
</dbReference>
<keyword evidence="1" id="KW-0472">Membrane</keyword>
<dbReference type="PANTHER" id="PTHR20948:SF2">
    <property type="entry name" value="TRANSMEMBRANE PROTEIN 164"/>
    <property type="match status" value="1"/>
</dbReference>
<evidence type="ECO:0000313" key="3">
    <source>
        <dbReference type="Proteomes" id="UP001206595"/>
    </source>
</evidence>
<proteinExistence type="predicted"/>
<evidence type="ECO:0000256" key="1">
    <source>
        <dbReference type="SAM" id="Phobius"/>
    </source>
</evidence>
<reference evidence="2" key="2">
    <citation type="journal article" date="2022" name="Proc. Natl. Acad. Sci. U.S.A.">
        <title>Diploid-dominant life cycles characterize the early evolution of Fungi.</title>
        <authorList>
            <person name="Amses K.R."/>
            <person name="Simmons D.R."/>
            <person name="Longcore J.E."/>
            <person name="Mondo S.J."/>
            <person name="Seto K."/>
            <person name="Jeronimo G.H."/>
            <person name="Bonds A.E."/>
            <person name="Quandt C.A."/>
            <person name="Davis W.J."/>
            <person name="Chang Y."/>
            <person name="Federici B.A."/>
            <person name="Kuo A."/>
            <person name="LaButti K."/>
            <person name="Pangilinan J."/>
            <person name="Andreopoulos W."/>
            <person name="Tritt A."/>
            <person name="Riley R."/>
            <person name="Hundley H."/>
            <person name="Johnson J."/>
            <person name="Lipzen A."/>
            <person name="Barry K."/>
            <person name="Lang B.F."/>
            <person name="Cuomo C.A."/>
            <person name="Buchler N.E."/>
            <person name="Grigoriev I.V."/>
            <person name="Spatafora J.W."/>
            <person name="Stajich J.E."/>
            <person name="James T.Y."/>
        </authorList>
    </citation>
    <scope>NUCLEOTIDE SEQUENCE</scope>
    <source>
        <strain evidence="2">AG</strain>
    </source>
</reference>
<dbReference type="GeneID" id="75912934"/>
<dbReference type="PANTHER" id="PTHR20948">
    <property type="entry name" value="TRANSMEMBRANE PROTEIN 164"/>
    <property type="match status" value="1"/>
</dbReference>
<evidence type="ECO:0000313" key="2">
    <source>
        <dbReference type="EMBL" id="KAI8581307.1"/>
    </source>
</evidence>
<feature type="transmembrane region" description="Helical" evidence="1">
    <location>
        <begin position="253"/>
        <end position="272"/>
    </location>
</feature>
<comment type="caution">
    <text evidence="2">The sequence shown here is derived from an EMBL/GenBank/DDBJ whole genome shotgun (WGS) entry which is preliminary data.</text>
</comment>
<protein>
    <recommendedName>
        <fullName evidence="4">Transmembrane protein</fullName>
    </recommendedName>
</protein>
<feature type="transmembrane region" description="Helical" evidence="1">
    <location>
        <begin position="142"/>
        <end position="160"/>
    </location>
</feature>
<keyword evidence="1" id="KW-0812">Transmembrane</keyword>
<dbReference type="AlphaFoldDB" id="A0AAD5EDG7"/>
<organism evidence="2 3">
    <name type="scientific">Umbelopsis ramanniana AG</name>
    <dbReference type="NCBI Taxonomy" id="1314678"/>
    <lineage>
        <taxon>Eukaryota</taxon>
        <taxon>Fungi</taxon>
        <taxon>Fungi incertae sedis</taxon>
        <taxon>Mucoromycota</taxon>
        <taxon>Mucoromycotina</taxon>
        <taxon>Umbelopsidomycetes</taxon>
        <taxon>Umbelopsidales</taxon>
        <taxon>Umbelopsidaceae</taxon>
        <taxon>Umbelopsis</taxon>
    </lineage>
</organism>
<keyword evidence="3" id="KW-1185">Reference proteome</keyword>
<feature type="transmembrane region" description="Helical" evidence="1">
    <location>
        <begin position="278"/>
        <end position="299"/>
    </location>
</feature>
<sequence length="308" mass="34882">MDLWRSGYSALGNWMTEFAPGVPTETDWSQSVVGSWYVPPSQHGLELICLSLVFALGTTYYGLAAFGPGLNRKLLFNFAPTRKASLVERTLFAALVISLATTYIHKLIRGTTLFMLQPCHMSAILLVLVMSWPDKSSPIPHVLFNIYLHTYWGTIAALLFPDLRDHYLIGETFNFFAGEFFATSWSDGRLNRNTHSLAIEHIIILILPFYMVYSGRYLVLPASSKVAMFAFMLYGLYHSPLIHVVALKSTININYIFTPPPIGFLIELGVLYRPFLYFVAMANMFISRYVLMGTALFLLPRRRHAKAD</sequence>
<name>A0AAD5EDG7_UMBRA</name>
<keyword evidence="1" id="KW-1133">Transmembrane helix</keyword>
<gene>
    <name evidence="2" type="ORF">K450DRAFT_232424</name>
</gene>
<feature type="transmembrane region" description="Helical" evidence="1">
    <location>
        <begin position="197"/>
        <end position="214"/>
    </location>
</feature>
<dbReference type="Pfam" id="PF14808">
    <property type="entry name" value="TMEM164"/>
    <property type="match status" value="1"/>
</dbReference>
<feature type="transmembrane region" description="Helical" evidence="1">
    <location>
        <begin position="226"/>
        <end position="246"/>
    </location>
</feature>
<feature type="transmembrane region" description="Helical" evidence="1">
    <location>
        <begin position="86"/>
        <end position="105"/>
    </location>
</feature>
<evidence type="ECO:0008006" key="4">
    <source>
        <dbReference type="Google" id="ProtNLM"/>
    </source>
</evidence>
<reference evidence="2" key="1">
    <citation type="submission" date="2021-06" db="EMBL/GenBank/DDBJ databases">
        <authorList>
            <consortium name="DOE Joint Genome Institute"/>
            <person name="Mondo S.J."/>
            <person name="Amses K.R."/>
            <person name="Simmons D.R."/>
            <person name="Longcore J.E."/>
            <person name="Seto K."/>
            <person name="Alves G.H."/>
            <person name="Bonds A.E."/>
            <person name="Quandt C.A."/>
            <person name="Davis W.J."/>
            <person name="Chang Y."/>
            <person name="Letcher P.M."/>
            <person name="Powell M.J."/>
            <person name="Kuo A."/>
            <person name="Labutti K."/>
            <person name="Pangilinan J."/>
            <person name="Andreopoulos W."/>
            <person name="Tritt A."/>
            <person name="Riley R."/>
            <person name="Hundley H."/>
            <person name="Johnson J."/>
            <person name="Lipzen A."/>
            <person name="Barry K."/>
            <person name="Berbee M.L."/>
            <person name="Buchler N.E."/>
            <person name="Grigoriev I.V."/>
            <person name="Spatafora J.W."/>
            <person name="Stajich J.E."/>
            <person name="James T.Y."/>
        </authorList>
    </citation>
    <scope>NUCLEOTIDE SEQUENCE</scope>
    <source>
        <strain evidence="2">AG</strain>
    </source>
</reference>
<accession>A0AAD5EDG7</accession>
<dbReference type="EMBL" id="MU620906">
    <property type="protein sequence ID" value="KAI8581307.1"/>
    <property type="molecule type" value="Genomic_DNA"/>
</dbReference>
<dbReference type="InterPro" id="IPR026508">
    <property type="entry name" value="TMEM164"/>
</dbReference>